<name>A0A3L6F4J8_MAIZE</name>
<dbReference type="AlphaFoldDB" id="A0A3L6F4J8"/>
<proteinExistence type="predicted"/>
<gene>
    <name evidence="1" type="primary">Os12g0163300_0</name>
    <name evidence="1" type="ORF">Zm00014a_028807</name>
</gene>
<accession>A0A3L6F4J8</accession>
<dbReference type="InterPro" id="IPR016024">
    <property type="entry name" value="ARM-type_fold"/>
</dbReference>
<dbReference type="Gene3D" id="1.25.10.10">
    <property type="entry name" value="Leucine-rich Repeat Variant"/>
    <property type="match status" value="1"/>
</dbReference>
<sequence length="89" mass="9818">MERFLCERLLDAEHPIAERIRAFFSLAAKDPSNLLAHEAAFALGQMQDAEAIPDLVAVLKDFSLHPIVFHEVAEALGAIGMEKSIPLFC</sequence>
<dbReference type="InterPro" id="IPR011989">
    <property type="entry name" value="ARM-like"/>
</dbReference>
<dbReference type="PANTHER" id="PTHR12697:SF5">
    <property type="entry name" value="DEOXYHYPUSINE HYDROXYLASE"/>
    <property type="match status" value="1"/>
</dbReference>
<protein>
    <submittedName>
        <fullName evidence="1">Deoxyhypusine hydroxylase-A</fullName>
    </submittedName>
</protein>
<dbReference type="SUPFAM" id="SSF48371">
    <property type="entry name" value="ARM repeat"/>
    <property type="match status" value="1"/>
</dbReference>
<reference evidence="1" key="1">
    <citation type="journal article" date="2018" name="Nat. Genet.">
        <title>Extensive intraspecific gene order and gene structural variations between Mo17 and other maize genomes.</title>
        <authorList>
            <person name="Sun S."/>
            <person name="Zhou Y."/>
            <person name="Chen J."/>
            <person name="Shi J."/>
            <person name="Zhao H."/>
            <person name="Zhao H."/>
            <person name="Song W."/>
            <person name="Zhang M."/>
            <person name="Cui Y."/>
            <person name="Dong X."/>
            <person name="Liu H."/>
            <person name="Ma X."/>
            <person name="Jiao Y."/>
            <person name="Wang B."/>
            <person name="Wei X."/>
            <person name="Stein J.C."/>
            <person name="Glaubitz J.C."/>
            <person name="Lu F."/>
            <person name="Yu G."/>
            <person name="Liang C."/>
            <person name="Fengler K."/>
            <person name="Li B."/>
            <person name="Rafalski A."/>
            <person name="Schnable P.S."/>
            <person name="Ware D.H."/>
            <person name="Buckler E.S."/>
            <person name="Lai J."/>
        </authorList>
    </citation>
    <scope>NUCLEOTIDE SEQUENCE [LARGE SCALE GENOMIC DNA]</scope>
    <source>
        <tissue evidence="1">Seedling</tissue>
    </source>
</reference>
<dbReference type="Proteomes" id="UP000251960">
    <property type="component" value="Chromosome 4"/>
</dbReference>
<dbReference type="InterPro" id="IPR004155">
    <property type="entry name" value="PBS_lyase_HEAT"/>
</dbReference>
<organism evidence="1">
    <name type="scientific">Zea mays</name>
    <name type="common">Maize</name>
    <dbReference type="NCBI Taxonomy" id="4577"/>
    <lineage>
        <taxon>Eukaryota</taxon>
        <taxon>Viridiplantae</taxon>
        <taxon>Streptophyta</taxon>
        <taxon>Embryophyta</taxon>
        <taxon>Tracheophyta</taxon>
        <taxon>Spermatophyta</taxon>
        <taxon>Magnoliopsida</taxon>
        <taxon>Liliopsida</taxon>
        <taxon>Poales</taxon>
        <taxon>Poaceae</taxon>
        <taxon>PACMAD clade</taxon>
        <taxon>Panicoideae</taxon>
        <taxon>Andropogonodae</taxon>
        <taxon>Andropogoneae</taxon>
        <taxon>Tripsacinae</taxon>
        <taxon>Zea</taxon>
    </lineage>
</organism>
<dbReference type="ExpressionAtlas" id="A0A3L6F4J8">
    <property type="expression patterns" value="baseline and differential"/>
</dbReference>
<dbReference type="SMART" id="SM00567">
    <property type="entry name" value="EZ_HEAT"/>
    <property type="match status" value="1"/>
</dbReference>
<dbReference type="EMBL" id="NCVQ01000005">
    <property type="protein sequence ID" value="PWZ28096.1"/>
    <property type="molecule type" value="Genomic_DNA"/>
</dbReference>
<dbReference type="PANTHER" id="PTHR12697">
    <property type="entry name" value="PBS LYASE HEAT-LIKE PROTEIN"/>
    <property type="match status" value="1"/>
</dbReference>
<dbReference type="Pfam" id="PF13646">
    <property type="entry name" value="HEAT_2"/>
    <property type="match status" value="1"/>
</dbReference>
<comment type="caution">
    <text evidence="1">The sequence shown here is derived from an EMBL/GenBank/DDBJ whole genome shotgun (WGS) entry which is preliminary data.</text>
</comment>
<evidence type="ECO:0000313" key="1">
    <source>
        <dbReference type="EMBL" id="PWZ28096.1"/>
    </source>
</evidence>